<dbReference type="AlphaFoldDB" id="A0A6F8PXV3"/>
<reference evidence="4" key="1">
    <citation type="submission" date="2019-11" db="EMBL/GenBank/DDBJ databases">
        <title>Isolation and characterization of two novel species in the genus Thiomicrorhabdus.</title>
        <authorList>
            <person name="Mochizuki J."/>
            <person name="Kojima H."/>
            <person name="Fukui M."/>
        </authorList>
    </citation>
    <scope>NUCLEOTIDE SEQUENCE [LARGE SCALE GENOMIC DNA]</scope>
    <source>
        <strain evidence="4">aks77</strain>
    </source>
</reference>
<dbReference type="Pfam" id="PF14373">
    <property type="entry name" value="Imm_superinfect"/>
    <property type="match status" value="1"/>
</dbReference>
<dbReference type="RefSeq" id="WP_197905412.1">
    <property type="nucleotide sequence ID" value="NZ_AP021889.1"/>
</dbReference>
<dbReference type="Proteomes" id="UP000501726">
    <property type="component" value="Chromosome"/>
</dbReference>
<dbReference type="InterPro" id="IPR018649">
    <property type="entry name" value="SHOCT"/>
</dbReference>
<evidence type="ECO:0000313" key="3">
    <source>
        <dbReference type="EMBL" id="BBP46982.1"/>
    </source>
</evidence>
<sequence>MEAFIGFLAILFFIFIFFLPTIIAVNRDCDNKVAIIVINIVLGLLWGIGWVVALIWALVGDKRVEKVVVNSHSSVDELEKLHKLKLEGAITEQEFNNKKAQLLK</sequence>
<evidence type="ECO:0000259" key="2">
    <source>
        <dbReference type="Pfam" id="PF09851"/>
    </source>
</evidence>
<dbReference type="KEGG" id="tse:THMIRHAS_23550"/>
<keyword evidence="4" id="KW-1185">Reference proteome</keyword>
<evidence type="ECO:0000313" key="4">
    <source>
        <dbReference type="Proteomes" id="UP000501726"/>
    </source>
</evidence>
<dbReference type="InterPro" id="IPR016410">
    <property type="entry name" value="Phage_imm"/>
</dbReference>
<proteinExistence type="predicted"/>
<evidence type="ECO:0000256" key="1">
    <source>
        <dbReference type="SAM" id="Phobius"/>
    </source>
</evidence>
<dbReference type="EMBL" id="AP021889">
    <property type="protein sequence ID" value="BBP46982.1"/>
    <property type="molecule type" value="Genomic_DNA"/>
</dbReference>
<dbReference type="Pfam" id="PF09851">
    <property type="entry name" value="SHOCT"/>
    <property type="match status" value="1"/>
</dbReference>
<keyword evidence="1" id="KW-0472">Membrane</keyword>
<feature type="domain" description="SHOCT" evidence="2">
    <location>
        <begin position="76"/>
        <end position="103"/>
    </location>
</feature>
<gene>
    <name evidence="3" type="ORF">THMIRHAS_23550</name>
</gene>
<keyword evidence="1" id="KW-0812">Transmembrane</keyword>
<name>A0A6F8PXV3_9GAMM</name>
<feature type="transmembrane region" description="Helical" evidence="1">
    <location>
        <begin position="34"/>
        <end position="59"/>
    </location>
</feature>
<organism evidence="3 4">
    <name type="scientific">Thiosulfatimonas sediminis</name>
    <dbReference type="NCBI Taxonomy" id="2675054"/>
    <lineage>
        <taxon>Bacteria</taxon>
        <taxon>Pseudomonadati</taxon>
        <taxon>Pseudomonadota</taxon>
        <taxon>Gammaproteobacteria</taxon>
        <taxon>Thiotrichales</taxon>
        <taxon>Piscirickettsiaceae</taxon>
        <taxon>Thiosulfatimonas</taxon>
    </lineage>
</organism>
<protein>
    <recommendedName>
        <fullName evidence="2">SHOCT domain-containing protein</fullName>
    </recommendedName>
</protein>
<keyword evidence="1" id="KW-1133">Transmembrane helix</keyword>
<accession>A0A6F8PXV3</accession>